<dbReference type="GO" id="GO:0016747">
    <property type="term" value="F:acyltransferase activity, transferring groups other than amino-acyl groups"/>
    <property type="evidence" value="ECO:0007669"/>
    <property type="project" value="InterPro"/>
</dbReference>
<feature type="transmembrane region" description="Helical" evidence="1">
    <location>
        <begin position="305"/>
        <end position="324"/>
    </location>
</feature>
<feature type="transmembrane region" description="Helical" evidence="1">
    <location>
        <begin position="140"/>
        <end position="156"/>
    </location>
</feature>
<accession>A0A4Q7M5E3</accession>
<dbReference type="EMBL" id="SGWX01000001">
    <property type="protein sequence ID" value="RZS61862.1"/>
    <property type="molecule type" value="Genomic_DNA"/>
</dbReference>
<keyword evidence="1" id="KW-1133">Transmembrane helix</keyword>
<proteinExistence type="predicted"/>
<evidence type="ECO:0000256" key="1">
    <source>
        <dbReference type="SAM" id="Phobius"/>
    </source>
</evidence>
<evidence type="ECO:0000313" key="4">
    <source>
        <dbReference type="Proteomes" id="UP000293852"/>
    </source>
</evidence>
<evidence type="ECO:0000313" key="3">
    <source>
        <dbReference type="EMBL" id="RZS61862.1"/>
    </source>
</evidence>
<keyword evidence="1" id="KW-0812">Transmembrane</keyword>
<dbReference type="OrthoDB" id="3404679at2"/>
<dbReference type="GO" id="GO:0016020">
    <property type="term" value="C:membrane"/>
    <property type="evidence" value="ECO:0007669"/>
    <property type="project" value="TreeGrafter"/>
</dbReference>
<feature type="transmembrane region" description="Helical" evidence="1">
    <location>
        <begin position="197"/>
        <end position="215"/>
    </location>
</feature>
<keyword evidence="1" id="KW-0472">Membrane</keyword>
<sequence length="348" mass="37655">MTQRSTHVGALDGLRALAVLAVIGYHSRETWMPGGKFGVSVFFVLSGYLITGILLRELERSGRIDFKRFFARRALRLFPALVVVVVIGGAVLAVLPGVAHRADSLLGALGAITYTASPIAASGEPLGSFAQTWTLSVEEYFYLFWPLLLLAIAKVFRRRMASIVTGLAVIAAVYWIVERLWSGWSTERLYYAPDTRAAGLLIGCALAVQVAEGHVKVRPWHAVLAAGFVVAEIVLPVAYVGDDLAVGVAAAVIIAAVASHGESWLAALLSRRPLTWIGRRSYGIYLWNPVLAAIVSAVVPSRLPLLPIILVLSLVVPAFSYRYVEMPFLRLKTRMDSASLRFAAVGAT</sequence>
<comment type="caution">
    <text evidence="3">The sequence shown here is derived from an EMBL/GenBank/DDBJ whole genome shotgun (WGS) entry which is preliminary data.</text>
</comment>
<reference evidence="3 4" key="1">
    <citation type="submission" date="2019-02" db="EMBL/GenBank/DDBJ databases">
        <title>Sequencing the genomes of 1000 actinobacteria strains.</title>
        <authorList>
            <person name="Klenk H.-P."/>
        </authorList>
    </citation>
    <scope>NUCLEOTIDE SEQUENCE [LARGE SCALE GENOMIC DNA]</scope>
    <source>
        <strain evidence="3 4">DSM 16932</strain>
    </source>
</reference>
<feature type="transmembrane region" description="Helical" evidence="1">
    <location>
        <begin position="7"/>
        <end position="25"/>
    </location>
</feature>
<dbReference type="InterPro" id="IPR050879">
    <property type="entry name" value="Acyltransferase_3"/>
</dbReference>
<name>A0A4Q7M5E3_9MICO</name>
<feature type="transmembrane region" description="Helical" evidence="1">
    <location>
        <begin position="161"/>
        <end position="177"/>
    </location>
</feature>
<feature type="transmembrane region" description="Helical" evidence="1">
    <location>
        <begin position="77"/>
        <end position="99"/>
    </location>
</feature>
<feature type="domain" description="Acyltransferase 3" evidence="2">
    <location>
        <begin position="10"/>
        <end position="318"/>
    </location>
</feature>
<gene>
    <name evidence="3" type="ORF">EV386_2174</name>
</gene>
<dbReference type="Pfam" id="PF01757">
    <property type="entry name" value="Acyl_transf_3"/>
    <property type="match status" value="1"/>
</dbReference>
<keyword evidence="4" id="KW-1185">Reference proteome</keyword>
<feature type="transmembrane region" description="Helical" evidence="1">
    <location>
        <begin position="37"/>
        <end position="56"/>
    </location>
</feature>
<organism evidence="3 4">
    <name type="scientific">Xylanimonas ulmi</name>
    <dbReference type="NCBI Taxonomy" id="228973"/>
    <lineage>
        <taxon>Bacteria</taxon>
        <taxon>Bacillati</taxon>
        <taxon>Actinomycetota</taxon>
        <taxon>Actinomycetes</taxon>
        <taxon>Micrococcales</taxon>
        <taxon>Promicromonosporaceae</taxon>
        <taxon>Xylanimonas</taxon>
    </lineage>
</organism>
<dbReference type="PANTHER" id="PTHR23028">
    <property type="entry name" value="ACETYLTRANSFERASE"/>
    <property type="match status" value="1"/>
</dbReference>
<dbReference type="GO" id="GO:0009103">
    <property type="term" value="P:lipopolysaccharide biosynthetic process"/>
    <property type="evidence" value="ECO:0007669"/>
    <property type="project" value="TreeGrafter"/>
</dbReference>
<dbReference type="InterPro" id="IPR002656">
    <property type="entry name" value="Acyl_transf_3_dom"/>
</dbReference>
<dbReference type="Proteomes" id="UP000293852">
    <property type="component" value="Unassembled WGS sequence"/>
</dbReference>
<protein>
    <submittedName>
        <fullName evidence="3">Peptidoglycan/LPS O-acetylase OafA/YrhL</fullName>
    </submittedName>
</protein>
<dbReference type="AlphaFoldDB" id="A0A4Q7M5E3"/>
<feature type="transmembrane region" description="Helical" evidence="1">
    <location>
        <begin position="246"/>
        <end position="270"/>
    </location>
</feature>
<feature type="transmembrane region" description="Helical" evidence="1">
    <location>
        <begin position="222"/>
        <end position="240"/>
    </location>
</feature>
<feature type="transmembrane region" description="Helical" evidence="1">
    <location>
        <begin position="282"/>
        <end position="299"/>
    </location>
</feature>
<dbReference type="RefSeq" id="WP_130414884.1">
    <property type="nucleotide sequence ID" value="NZ_SGWX01000001.1"/>
</dbReference>
<dbReference type="PANTHER" id="PTHR23028:SF53">
    <property type="entry name" value="ACYL_TRANSF_3 DOMAIN-CONTAINING PROTEIN"/>
    <property type="match status" value="1"/>
</dbReference>
<evidence type="ECO:0000259" key="2">
    <source>
        <dbReference type="Pfam" id="PF01757"/>
    </source>
</evidence>